<evidence type="ECO:0000256" key="1">
    <source>
        <dbReference type="SAM" id="MobiDB-lite"/>
    </source>
</evidence>
<gene>
    <name evidence="2" type="ORF">RR46_00946</name>
</gene>
<name>A0A0N1IMW5_PAPXU</name>
<dbReference type="Proteomes" id="UP000053268">
    <property type="component" value="Unassembled WGS sequence"/>
</dbReference>
<dbReference type="AlphaFoldDB" id="A0A0N1IMW5"/>
<evidence type="ECO:0000313" key="3">
    <source>
        <dbReference type="Proteomes" id="UP000053268"/>
    </source>
</evidence>
<evidence type="ECO:0000313" key="2">
    <source>
        <dbReference type="EMBL" id="KPJ02964.1"/>
    </source>
</evidence>
<sequence length="71" mass="7703">MFEYQTKTQAFKAALYCRSRKAAAERASGPNSSDADSRAGYRIDLTIYGLIGRTPSRGERGGGARGLDVEE</sequence>
<organism evidence="2 3">
    <name type="scientific">Papilio xuthus</name>
    <name type="common">Asian swallowtail butterfly</name>
    <dbReference type="NCBI Taxonomy" id="66420"/>
    <lineage>
        <taxon>Eukaryota</taxon>
        <taxon>Metazoa</taxon>
        <taxon>Ecdysozoa</taxon>
        <taxon>Arthropoda</taxon>
        <taxon>Hexapoda</taxon>
        <taxon>Insecta</taxon>
        <taxon>Pterygota</taxon>
        <taxon>Neoptera</taxon>
        <taxon>Endopterygota</taxon>
        <taxon>Lepidoptera</taxon>
        <taxon>Glossata</taxon>
        <taxon>Ditrysia</taxon>
        <taxon>Papilionoidea</taxon>
        <taxon>Papilionidae</taxon>
        <taxon>Papilioninae</taxon>
        <taxon>Papilio</taxon>
    </lineage>
</organism>
<protein>
    <submittedName>
        <fullName evidence="2">Uncharacterized protein</fullName>
    </submittedName>
</protein>
<keyword evidence="3" id="KW-1185">Reference proteome</keyword>
<proteinExistence type="predicted"/>
<reference evidence="2 3" key="1">
    <citation type="journal article" date="2015" name="Nat. Commun.">
        <title>Outbred genome sequencing and CRISPR/Cas9 gene editing in butterflies.</title>
        <authorList>
            <person name="Li X."/>
            <person name="Fan D."/>
            <person name="Zhang W."/>
            <person name="Liu G."/>
            <person name="Zhang L."/>
            <person name="Zhao L."/>
            <person name="Fang X."/>
            <person name="Chen L."/>
            <person name="Dong Y."/>
            <person name="Chen Y."/>
            <person name="Ding Y."/>
            <person name="Zhao R."/>
            <person name="Feng M."/>
            <person name="Zhu Y."/>
            <person name="Feng Y."/>
            <person name="Jiang X."/>
            <person name="Zhu D."/>
            <person name="Xiang H."/>
            <person name="Feng X."/>
            <person name="Li S."/>
            <person name="Wang J."/>
            <person name="Zhang G."/>
            <person name="Kronforst M.R."/>
            <person name="Wang W."/>
        </authorList>
    </citation>
    <scope>NUCLEOTIDE SEQUENCE [LARGE SCALE GENOMIC DNA]</scope>
    <source>
        <strain evidence="2">Ya'a_city_454_Px</strain>
        <tissue evidence="2">Whole body</tissue>
    </source>
</reference>
<feature type="region of interest" description="Disordered" evidence="1">
    <location>
        <begin position="52"/>
        <end position="71"/>
    </location>
</feature>
<accession>A0A0N1IMW5</accession>
<dbReference type="EMBL" id="KQ459199">
    <property type="protein sequence ID" value="KPJ02964.1"/>
    <property type="molecule type" value="Genomic_DNA"/>
</dbReference>